<dbReference type="Pfam" id="PF11290">
    <property type="entry name" value="DUF3090"/>
    <property type="match status" value="1"/>
</dbReference>
<feature type="region of interest" description="Disordered" evidence="1">
    <location>
        <begin position="70"/>
        <end position="93"/>
    </location>
</feature>
<dbReference type="Proteomes" id="UP001494902">
    <property type="component" value="Unassembled WGS sequence"/>
</dbReference>
<gene>
    <name evidence="2" type="ORF">WIS52_26975</name>
</gene>
<dbReference type="InterPro" id="IPR021441">
    <property type="entry name" value="DUF3090"/>
</dbReference>
<reference evidence="2 3" key="1">
    <citation type="submission" date="2024-03" db="EMBL/GenBank/DDBJ databases">
        <title>Draft genome sequence of Pseudonocardia nematodicida JCM 31783.</title>
        <authorList>
            <person name="Butdee W."/>
            <person name="Duangmal K."/>
        </authorList>
    </citation>
    <scope>NUCLEOTIDE SEQUENCE [LARGE SCALE GENOMIC DNA]</scope>
    <source>
        <strain evidence="2 3">JCM 31783</strain>
    </source>
</reference>
<dbReference type="EMBL" id="JBEDNQ010000013">
    <property type="protein sequence ID" value="MEQ3554127.1"/>
    <property type="molecule type" value="Genomic_DNA"/>
</dbReference>
<protein>
    <submittedName>
        <fullName evidence="2">DUF3090 domain-containing protein</fullName>
    </submittedName>
</protein>
<dbReference type="RefSeq" id="WP_349301198.1">
    <property type="nucleotide sequence ID" value="NZ_JBEDNQ010000013.1"/>
</dbReference>
<evidence type="ECO:0000313" key="2">
    <source>
        <dbReference type="EMBL" id="MEQ3554127.1"/>
    </source>
</evidence>
<proteinExistence type="predicted"/>
<name>A0ABV1KI40_9PSEU</name>
<organism evidence="2 3">
    <name type="scientific">Pseudonocardia nematodicida</name>
    <dbReference type="NCBI Taxonomy" id="1206997"/>
    <lineage>
        <taxon>Bacteria</taxon>
        <taxon>Bacillati</taxon>
        <taxon>Actinomycetota</taxon>
        <taxon>Actinomycetes</taxon>
        <taxon>Pseudonocardiales</taxon>
        <taxon>Pseudonocardiaceae</taxon>
        <taxon>Pseudonocardia</taxon>
    </lineage>
</organism>
<accession>A0ABV1KI40</accession>
<sequence>MARVIHVFRRPDRFVAGTVGEPGDRAFYLQAIESSRTISVLLEKQQVSVLAERITALLGEVAKRFGEENLTEAPASETPFEIPGTPASDGAGATDTDPLAVPLEEEFRVGTMGLGWDADSSSIVVELLAVTEEEVDESVVLDDTEEGPDALRVFLSPNAARAFADRAEKVVSAGRAPCPLCAEPLDPEGHVCVRLNGYHDRNPVAEAE</sequence>
<evidence type="ECO:0000313" key="3">
    <source>
        <dbReference type="Proteomes" id="UP001494902"/>
    </source>
</evidence>
<comment type="caution">
    <text evidence="2">The sequence shown here is derived from an EMBL/GenBank/DDBJ whole genome shotgun (WGS) entry which is preliminary data.</text>
</comment>
<keyword evidence="3" id="KW-1185">Reference proteome</keyword>
<dbReference type="NCBIfam" id="TIGR03847">
    <property type="entry name" value="conserved hypothetical protein"/>
    <property type="match status" value="1"/>
</dbReference>
<evidence type="ECO:0000256" key="1">
    <source>
        <dbReference type="SAM" id="MobiDB-lite"/>
    </source>
</evidence>